<protein>
    <recommendedName>
        <fullName evidence="5">DUF3558 domain-containing protein</fullName>
    </recommendedName>
</protein>
<dbReference type="EMBL" id="JAEMNV010000003">
    <property type="protein sequence ID" value="MBJ8339626.1"/>
    <property type="molecule type" value="Genomic_DNA"/>
</dbReference>
<organism evidence="3 4">
    <name type="scientific">Antrihabitans stalagmiti</name>
    <dbReference type="NCBI Taxonomy" id="2799499"/>
    <lineage>
        <taxon>Bacteria</taxon>
        <taxon>Bacillati</taxon>
        <taxon>Actinomycetota</taxon>
        <taxon>Actinomycetes</taxon>
        <taxon>Mycobacteriales</taxon>
        <taxon>Nocardiaceae</taxon>
        <taxon>Antrihabitans</taxon>
    </lineage>
</organism>
<evidence type="ECO:0000256" key="1">
    <source>
        <dbReference type="SAM" id="MobiDB-lite"/>
    </source>
</evidence>
<feature type="region of interest" description="Disordered" evidence="1">
    <location>
        <begin position="41"/>
        <end position="67"/>
    </location>
</feature>
<evidence type="ECO:0000256" key="2">
    <source>
        <dbReference type="SAM" id="SignalP"/>
    </source>
</evidence>
<feature type="signal peptide" evidence="2">
    <location>
        <begin position="1"/>
        <end position="20"/>
    </location>
</feature>
<evidence type="ECO:0008006" key="5">
    <source>
        <dbReference type="Google" id="ProtNLM"/>
    </source>
</evidence>
<dbReference type="RefSeq" id="WP_199704353.1">
    <property type="nucleotide sequence ID" value="NZ_JAEMNV010000003.1"/>
</dbReference>
<gene>
    <name evidence="3" type="ORF">JGU71_12080</name>
</gene>
<sequence length="194" mass="20102">MRISRITFGITCIAALAVSACGSGDSGSAAVSETEFILAESGTATTSPATATPERLTFPDATSASGALSTEGPCALLTAAEIAAATGEAPTYSSVVRKTECRWQPSEADPTPIVDIETEAKSADEFDTEKSLYGDPTRPAPNLGSDSFIGALDQAAYWLQDGTMYKVWIQVDLADDKKEKAAVELAEAVAGRVG</sequence>
<keyword evidence="2" id="KW-0732">Signal</keyword>
<comment type="caution">
    <text evidence="3">The sequence shown here is derived from an EMBL/GenBank/DDBJ whole genome shotgun (WGS) entry which is preliminary data.</text>
</comment>
<keyword evidence="4" id="KW-1185">Reference proteome</keyword>
<feature type="chain" id="PRO_5039718423" description="DUF3558 domain-containing protein" evidence="2">
    <location>
        <begin position="21"/>
        <end position="194"/>
    </location>
</feature>
<evidence type="ECO:0000313" key="3">
    <source>
        <dbReference type="EMBL" id="MBJ8339626.1"/>
    </source>
</evidence>
<proteinExistence type="predicted"/>
<name>A0A934NQK8_9NOCA</name>
<dbReference type="AlphaFoldDB" id="A0A934NQK8"/>
<dbReference type="Proteomes" id="UP000655868">
    <property type="component" value="Unassembled WGS sequence"/>
</dbReference>
<accession>A0A934NQK8</accession>
<reference evidence="3" key="1">
    <citation type="submission" date="2020-12" db="EMBL/GenBank/DDBJ databases">
        <title>Antrihabitans popcorni sp. nov. and Antrihabitans auranticaus sp. nov., isolated from a larva cave.</title>
        <authorList>
            <person name="Lee S.D."/>
            <person name="Kim I.S."/>
        </authorList>
    </citation>
    <scope>NUCLEOTIDE SEQUENCE</scope>
    <source>
        <strain evidence="3">YC3-6</strain>
    </source>
</reference>
<evidence type="ECO:0000313" key="4">
    <source>
        <dbReference type="Proteomes" id="UP000655868"/>
    </source>
</evidence>
<feature type="compositionally biased region" description="Low complexity" evidence="1">
    <location>
        <begin position="41"/>
        <end position="54"/>
    </location>
</feature>
<dbReference type="PROSITE" id="PS51257">
    <property type="entry name" value="PROKAR_LIPOPROTEIN"/>
    <property type="match status" value="1"/>
</dbReference>